<keyword evidence="2" id="KW-1185">Reference proteome</keyword>
<evidence type="ECO:0000313" key="1">
    <source>
        <dbReference type="EMBL" id="KAG6370613.1"/>
    </source>
</evidence>
<gene>
    <name evidence="1" type="ORF">JVT61DRAFT_11232</name>
</gene>
<evidence type="ECO:0000313" key="2">
    <source>
        <dbReference type="Proteomes" id="UP000683000"/>
    </source>
</evidence>
<proteinExistence type="predicted"/>
<dbReference type="EMBL" id="JAGFBS010000047">
    <property type="protein sequence ID" value="KAG6370613.1"/>
    <property type="molecule type" value="Genomic_DNA"/>
</dbReference>
<protein>
    <submittedName>
        <fullName evidence="1">Uncharacterized protein</fullName>
    </submittedName>
</protein>
<sequence length="65" mass="7044">MAYLAACSLIPETTHATLDLQTNSLIPSLTQTSSQSWKLWSSNPGASSDFMLDVRQSCSCMGVNF</sequence>
<accession>A0A8I3A3P8</accession>
<dbReference type="Proteomes" id="UP000683000">
    <property type="component" value="Unassembled WGS sequence"/>
</dbReference>
<organism evidence="1 2">
    <name type="scientific">Boletus reticuloceps</name>
    <dbReference type="NCBI Taxonomy" id="495285"/>
    <lineage>
        <taxon>Eukaryota</taxon>
        <taxon>Fungi</taxon>
        <taxon>Dikarya</taxon>
        <taxon>Basidiomycota</taxon>
        <taxon>Agaricomycotina</taxon>
        <taxon>Agaricomycetes</taxon>
        <taxon>Agaricomycetidae</taxon>
        <taxon>Boletales</taxon>
        <taxon>Boletineae</taxon>
        <taxon>Boletaceae</taxon>
        <taxon>Boletoideae</taxon>
        <taxon>Boletus</taxon>
    </lineage>
</organism>
<name>A0A8I3A3P8_9AGAM</name>
<dbReference type="AlphaFoldDB" id="A0A8I3A3P8"/>
<comment type="caution">
    <text evidence="1">The sequence shown here is derived from an EMBL/GenBank/DDBJ whole genome shotgun (WGS) entry which is preliminary data.</text>
</comment>
<reference evidence="1" key="1">
    <citation type="submission" date="2021-03" db="EMBL/GenBank/DDBJ databases">
        <title>Evolutionary innovations through gain and loss of genes in the ectomycorrhizal Boletales.</title>
        <authorList>
            <person name="Wu G."/>
            <person name="Miyauchi S."/>
            <person name="Morin E."/>
            <person name="Yang Z.-L."/>
            <person name="Xu J."/>
            <person name="Martin F.M."/>
        </authorList>
    </citation>
    <scope>NUCLEOTIDE SEQUENCE</scope>
    <source>
        <strain evidence="1">BR01</strain>
    </source>
</reference>